<gene>
    <name evidence="2" type="primary">Contig3228.g146</name>
    <name evidence="2" type="ORF">STYLEM_8002</name>
</gene>
<accession>A0A078ABQ4</accession>
<dbReference type="PANTHER" id="PTHR33504:SF2">
    <property type="entry name" value="PROTEIN MFI"/>
    <property type="match status" value="1"/>
</dbReference>
<dbReference type="PROSITE" id="PS50096">
    <property type="entry name" value="IQ"/>
    <property type="match status" value="2"/>
</dbReference>
<evidence type="ECO:0008006" key="4">
    <source>
        <dbReference type="Google" id="ProtNLM"/>
    </source>
</evidence>
<evidence type="ECO:0000256" key="1">
    <source>
        <dbReference type="SAM" id="MobiDB-lite"/>
    </source>
</evidence>
<dbReference type="PANTHER" id="PTHR33504">
    <property type="entry name" value="NADH DEHYDROGENASE (UBIQUINONE) 1 BETA SUBCOMPLEX, 4"/>
    <property type="match status" value="1"/>
</dbReference>
<dbReference type="Proteomes" id="UP000039865">
    <property type="component" value="Unassembled WGS sequence"/>
</dbReference>
<evidence type="ECO:0000313" key="2">
    <source>
        <dbReference type="EMBL" id="CDW79017.1"/>
    </source>
</evidence>
<dbReference type="Pfam" id="PF00612">
    <property type="entry name" value="IQ"/>
    <property type="match status" value="2"/>
</dbReference>
<keyword evidence="3" id="KW-1185">Reference proteome</keyword>
<dbReference type="Gene3D" id="1.20.5.190">
    <property type="match status" value="1"/>
</dbReference>
<proteinExistence type="predicted"/>
<dbReference type="EMBL" id="CCKQ01007622">
    <property type="protein sequence ID" value="CDW79017.1"/>
    <property type="molecule type" value="Genomic_DNA"/>
</dbReference>
<organism evidence="2 3">
    <name type="scientific">Stylonychia lemnae</name>
    <name type="common">Ciliate</name>
    <dbReference type="NCBI Taxonomy" id="5949"/>
    <lineage>
        <taxon>Eukaryota</taxon>
        <taxon>Sar</taxon>
        <taxon>Alveolata</taxon>
        <taxon>Ciliophora</taxon>
        <taxon>Intramacronucleata</taxon>
        <taxon>Spirotrichea</taxon>
        <taxon>Stichotrichia</taxon>
        <taxon>Sporadotrichida</taxon>
        <taxon>Oxytrichidae</taxon>
        <taxon>Stylonychinae</taxon>
        <taxon>Stylonychia</taxon>
    </lineage>
</organism>
<dbReference type="InterPro" id="IPR000048">
    <property type="entry name" value="IQ_motif_EF-hand-BS"/>
</dbReference>
<feature type="region of interest" description="Disordered" evidence="1">
    <location>
        <begin position="1145"/>
        <end position="1167"/>
    </location>
</feature>
<sequence length="1167" mass="136182">MFKENKILNISGKKPLMSNKPSQKQLLHKCTSNKDIEHLTRNISKFEIDEFEFAPNNPEDNQFNQDQISIQDNKEIELESESKPRSKRVSVLNVIGKKKDEIIPQYQTLENNQMPIYPMPTQVLNESVKMRSRQETQTLYGLQQQLKFITNGLQKSSNLLKSININNNDSFNSIDPLPQLFSMDQIQQSSHNILRSVQQSQSNTFLNSRNSIETSLSKLRGQPQQQIQSLTPIQQQLVNMNKNRNWINNIMNKKSPLIFNQMSLRNSDSYFAINKMHEASTELRVNTDQDKETLRLRKNLQLRRLKEYITRKNKNNRQKYEQKIDGQNSRIHSQTPKPIIEQTISMKSCLQKIVQQGTRIKTIQKPIKSQQKLHLINNLDQQKNNEYKVDDSYNFLKQSRLSSSSDEDLCRLTNPTLKVEIINAKKELDELSQMQGFKKDDQLIQSLIRIETCKQHSRNNHESFTTVRSSQQNKKKIKTIDLNKPTRLIFHIPNLKQNHSNYQKPPLKDKTSKLDIDSSEGYQSAARLQQNQEISKWENYHQKEEDSHRFFAIKSQNDFKYSTTISRGDNFSSVMGMPHGGGTIQQSSGANMAIRQGNHQTRKIVNTNNAVQKTIDLNRRKKIPYYLRKNTNEKRKIIQKPWSKPMAAQHLAAIKIQSAIRKFLYYKRKLERRNQNRPGVQNAQQRQKQTVATQGGKGMAKMYQHKVSNTSELQHLTPNQRLRQKFFTSPYNVLHKSEETCWRNFCAALIQATYRMALTRRLFRYHRFAMYHIAAIQIQWAWRGYQERKKKLPVKSKEVIAAEKLQKAWRSFTNVKIFKYYKDLINFKEKGDPSQLLKSVNPAEAGILDAATKCHIRFRLGGDKFPPLIYYKIFSHGSIVDINAFAPRDYVKIKKEKKKETINIRFDKEKNDKHDGWYNRYENNGWRPISDKILTPYDAVELRTANKPKKFHFDKAKRKEMTAKEKRSKKLKWLRKLYKDAKNAELLGEAPDLITQNGNKKQDLKALETLYDNPFDDQRFLQLNDGEFENEVNNLIEWCEDLDYEKYIGNWHQLATSAYVGSSGQDQNTMGQSMNNGGQYLMSAGGQGGEMIDPEQIRNSMGDDRYQQAYQQHQLQEEQFLKANVDYENRLKEHIYQFEENKSAMSGAKGSLKGANSSAGDQIGDLE</sequence>
<dbReference type="InParanoid" id="A0A078ABQ4"/>
<protein>
    <recommendedName>
        <fullName evidence="4">Iq calmodulin-binding motif family protein</fullName>
    </recommendedName>
</protein>
<evidence type="ECO:0000313" key="3">
    <source>
        <dbReference type="Proteomes" id="UP000039865"/>
    </source>
</evidence>
<dbReference type="OrthoDB" id="10253073at2759"/>
<reference evidence="2 3" key="1">
    <citation type="submission" date="2014-06" db="EMBL/GenBank/DDBJ databases">
        <authorList>
            <person name="Swart Estienne"/>
        </authorList>
    </citation>
    <scope>NUCLEOTIDE SEQUENCE [LARGE SCALE GENOMIC DNA]</scope>
    <source>
        <strain evidence="2 3">130c</strain>
    </source>
</reference>
<dbReference type="AlphaFoldDB" id="A0A078ABQ4"/>
<name>A0A078ABQ4_STYLE</name>